<dbReference type="Gene3D" id="3.90.1590.10">
    <property type="entry name" value="glutathione-dependent formaldehyde- activating enzyme (gfa)"/>
    <property type="match status" value="1"/>
</dbReference>
<dbReference type="RefSeq" id="WP_124321345.1">
    <property type="nucleotide sequence ID" value="NZ_CP027753.1"/>
</dbReference>
<evidence type="ECO:0000313" key="6">
    <source>
        <dbReference type="EMBL" id="AZE49696.1"/>
    </source>
</evidence>
<dbReference type="InterPro" id="IPR011057">
    <property type="entry name" value="Mss4-like_sf"/>
</dbReference>
<keyword evidence="4" id="KW-0456">Lyase</keyword>
<gene>
    <name evidence="6" type="ORF">C4K04_4027</name>
</gene>
<dbReference type="EMBL" id="CP027753">
    <property type="protein sequence ID" value="AZE49696.1"/>
    <property type="molecule type" value="Genomic_DNA"/>
</dbReference>
<protein>
    <submittedName>
        <fullName evidence="6">Gfa-like protein</fullName>
    </submittedName>
</protein>
<feature type="domain" description="CENP-V/GFA" evidence="5">
    <location>
        <begin position="3"/>
        <end position="119"/>
    </location>
</feature>
<accession>A0A3G7TTT7</accession>
<reference evidence="6 7" key="1">
    <citation type="submission" date="2018-03" db="EMBL/GenBank/DDBJ databases">
        <title>Diversity of phytobeneficial traits revealed by whole-genome analysis of worldwide-isolated phenazine-producing Pseudomonas spp.</title>
        <authorList>
            <person name="Biessy A."/>
            <person name="Novinscak A."/>
            <person name="Blom J."/>
            <person name="Leger G."/>
            <person name="Thomashow L.S."/>
            <person name="Cazorla F.M."/>
            <person name="Josic D."/>
            <person name="Filion M."/>
        </authorList>
    </citation>
    <scope>NUCLEOTIDE SEQUENCE [LARGE SCALE GENOMIC DNA]</scope>
    <source>
        <strain evidence="6 7">B25</strain>
    </source>
</reference>
<organism evidence="6 7">
    <name type="scientific">Pseudomonas chlororaphis</name>
    <dbReference type="NCBI Taxonomy" id="587753"/>
    <lineage>
        <taxon>Bacteria</taxon>
        <taxon>Pseudomonadati</taxon>
        <taxon>Pseudomonadota</taxon>
        <taxon>Gammaproteobacteria</taxon>
        <taxon>Pseudomonadales</taxon>
        <taxon>Pseudomonadaceae</taxon>
        <taxon>Pseudomonas</taxon>
    </lineage>
</organism>
<dbReference type="PANTHER" id="PTHR33337:SF40">
    <property type="entry name" value="CENP-V_GFA DOMAIN-CONTAINING PROTEIN-RELATED"/>
    <property type="match status" value="1"/>
</dbReference>
<sequence>MNHQGSCLCGGVRYEINGELTDVLNCHCSMCRKLHAAAFRTRAKVRSQDWKTLCGEHLLSFYESSPGEWKSFCSVCGSSLFTRFDAAPHVLGFPLGTLDSDPRVSASRHVFVASKAPWFTITDDLEQHDTY</sequence>
<evidence type="ECO:0000313" key="7">
    <source>
        <dbReference type="Proteomes" id="UP000268048"/>
    </source>
</evidence>
<dbReference type="InterPro" id="IPR006913">
    <property type="entry name" value="CENP-V/GFA"/>
</dbReference>
<evidence type="ECO:0000256" key="2">
    <source>
        <dbReference type="ARBA" id="ARBA00022723"/>
    </source>
</evidence>
<proteinExistence type="inferred from homology"/>
<comment type="similarity">
    <text evidence="1">Belongs to the Gfa family.</text>
</comment>
<keyword evidence="3" id="KW-0862">Zinc</keyword>
<dbReference type="Pfam" id="PF04828">
    <property type="entry name" value="GFA"/>
    <property type="match status" value="1"/>
</dbReference>
<dbReference type="GO" id="GO:0016846">
    <property type="term" value="F:carbon-sulfur lyase activity"/>
    <property type="evidence" value="ECO:0007669"/>
    <property type="project" value="InterPro"/>
</dbReference>
<keyword evidence="2" id="KW-0479">Metal-binding</keyword>
<evidence type="ECO:0000256" key="4">
    <source>
        <dbReference type="ARBA" id="ARBA00023239"/>
    </source>
</evidence>
<dbReference type="AlphaFoldDB" id="A0A3G7TTT7"/>
<dbReference type="GO" id="GO:0046872">
    <property type="term" value="F:metal ion binding"/>
    <property type="evidence" value="ECO:0007669"/>
    <property type="project" value="UniProtKB-KW"/>
</dbReference>
<dbReference type="SUPFAM" id="SSF51316">
    <property type="entry name" value="Mss4-like"/>
    <property type="match status" value="1"/>
</dbReference>
<evidence type="ECO:0000256" key="1">
    <source>
        <dbReference type="ARBA" id="ARBA00005495"/>
    </source>
</evidence>
<dbReference type="PROSITE" id="PS51891">
    <property type="entry name" value="CENP_V_GFA"/>
    <property type="match status" value="1"/>
</dbReference>
<name>A0A3G7TTT7_9PSED</name>
<dbReference type="PANTHER" id="PTHR33337">
    <property type="entry name" value="GFA DOMAIN-CONTAINING PROTEIN"/>
    <property type="match status" value="1"/>
</dbReference>
<evidence type="ECO:0000259" key="5">
    <source>
        <dbReference type="PROSITE" id="PS51891"/>
    </source>
</evidence>
<dbReference type="Proteomes" id="UP000268048">
    <property type="component" value="Chromosome"/>
</dbReference>
<evidence type="ECO:0000256" key="3">
    <source>
        <dbReference type="ARBA" id="ARBA00022833"/>
    </source>
</evidence>